<gene>
    <name evidence="2" type="ORF">UFOPK3992_00516</name>
</gene>
<sequence>MASPTSTPAAAPSSLVAVTPVPRSTNPRGSSPDPVTRMSRAGTAMPRPTPCTTRSAASTEVTGSPDQHAAAATNQRRPPTHIRPSGRVMGARTANRPTTTTDTMRAPAIHAPDQRAASIVDPMATPDPAAASSETLFVPGAHEPRPRGSRRRRRWRRWKRRAATPAQTRPSVTAVTSPSVTSSVTRDSPPRHSSSTAVAERRAVRRSPRAGRSVARLSTSTRGASTRSTAATAASTTNRTRHGANCSSRCPSTGPRHSPMHHAAPSDTNRRVRATPSVPELHRASEPARASPRVDCRSRAPVSHTPGTRAASTAPTRKPRSPCTIERRLPVRSARKSQGKRSNAMGTVVATTSHTIPRASTGRSSGAAIAAKAVMLRSSPARDATPMTIARTCQSGDT</sequence>
<feature type="compositionally biased region" description="Low complexity" evidence="1">
    <location>
        <begin position="170"/>
        <end position="198"/>
    </location>
</feature>
<feature type="compositionally biased region" description="Low complexity" evidence="1">
    <location>
        <begin position="91"/>
        <end position="108"/>
    </location>
</feature>
<feature type="compositionally biased region" description="Basic and acidic residues" evidence="1">
    <location>
        <begin position="280"/>
        <end position="298"/>
    </location>
</feature>
<protein>
    <submittedName>
        <fullName evidence="2">Unannotated protein</fullName>
    </submittedName>
</protein>
<feature type="region of interest" description="Disordered" evidence="1">
    <location>
        <begin position="1"/>
        <end position="323"/>
    </location>
</feature>
<feature type="compositionally biased region" description="Basic residues" evidence="1">
    <location>
        <begin position="147"/>
        <end position="162"/>
    </location>
</feature>
<accession>A0A6J7P160</accession>
<dbReference type="AlphaFoldDB" id="A0A6J7P160"/>
<organism evidence="2">
    <name type="scientific">freshwater metagenome</name>
    <dbReference type="NCBI Taxonomy" id="449393"/>
    <lineage>
        <taxon>unclassified sequences</taxon>
        <taxon>metagenomes</taxon>
        <taxon>ecological metagenomes</taxon>
    </lineage>
</organism>
<proteinExistence type="predicted"/>
<evidence type="ECO:0000313" key="2">
    <source>
        <dbReference type="EMBL" id="CAB4998981.1"/>
    </source>
</evidence>
<reference evidence="2" key="1">
    <citation type="submission" date="2020-05" db="EMBL/GenBank/DDBJ databases">
        <authorList>
            <person name="Chiriac C."/>
            <person name="Salcher M."/>
            <person name="Ghai R."/>
            <person name="Kavagutti S V."/>
        </authorList>
    </citation>
    <scope>NUCLEOTIDE SEQUENCE</scope>
</reference>
<feature type="compositionally biased region" description="Low complexity" evidence="1">
    <location>
        <begin position="210"/>
        <end position="238"/>
    </location>
</feature>
<feature type="compositionally biased region" description="Polar residues" evidence="1">
    <location>
        <begin position="50"/>
        <end position="65"/>
    </location>
</feature>
<dbReference type="EMBL" id="CAFBOZ010000055">
    <property type="protein sequence ID" value="CAB4998981.1"/>
    <property type="molecule type" value="Genomic_DNA"/>
</dbReference>
<feature type="compositionally biased region" description="Low complexity" evidence="1">
    <location>
        <begin position="1"/>
        <end position="22"/>
    </location>
</feature>
<name>A0A6J7P160_9ZZZZ</name>
<evidence type="ECO:0000256" key="1">
    <source>
        <dbReference type="SAM" id="MobiDB-lite"/>
    </source>
</evidence>